<keyword evidence="2" id="KW-1185">Reference proteome</keyword>
<organism evidence="1 2">
    <name type="scientific">Nonomuraea phyllanthi</name>
    <dbReference type="NCBI Taxonomy" id="2219224"/>
    <lineage>
        <taxon>Bacteria</taxon>
        <taxon>Bacillati</taxon>
        <taxon>Actinomycetota</taxon>
        <taxon>Actinomycetes</taxon>
        <taxon>Streptosporangiales</taxon>
        <taxon>Streptosporangiaceae</taxon>
        <taxon>Nonomuraea</taxon>
    </lineage>
</organism>
<sequence length="145" mass="15053">MALRNELKPVVPGTVRTVQILMWIGVVLGAISFVIGILGMAVIASGNLPAGTSQADLPAPDALSWASLLVSAVLLVVMLVLAIRIPRRAAGTRNAIVWLFGVSAVLALATILIGSSLPTIILTVAISVLVIALLMTQSAKEYFNA</sequence>
<evidence type="ECO:0000313" key="2">
    <source>
        <dbReference type="Proteomes" id="UP000312512"/>
    </source>
</evidence>
<dbReference type="EMBL" id="VDLX02000001">
    <property type="protein sequence ID" value="KAB8197153.1"/>
    <property type="molecule type" value="Genomic_DNA"/>
</dbReference>
<reference evidence="1 2" key="1">
    <citation type="submission" date="2019-10" db="EMBL/GenBank/DDBJ databases">
        <title>Nonomuraea sp. nov., isolated from Phyllanthus amarus.</title>
        <authorList>
            <person name="Klykleung N."/>
            <person name="Tanasupawat S."/>
        </authorList>
    </citation>
    <scope>NUCLEOTIDE SEQUENCE [LARGE SCALE GENOMIC DNA]</scope>
    <source>
        <strain evidence="1 2">PA1-10</strain>
    </source>
</reference>
<protein>
    <submittedName>
        <fullName evidence="1">Uncharacterized protein</fullName>
    </submittedName>
</protein>
<evidence type="ECO:0000313" key="1">
    <source>
        <dbReference type="EMBL" id="KAB8197153.1"/>
    </source>
</evidence>
<comment type="caution">
    <text evidence="1">The sequence shown here is derived from an EMBL/GenBank/DDBJ whole genome shotgun (WGS) entry which is preliminary data.</text>
</comment>
<accession>A0A5P9YM34</accession>
<dbReference type="RefSeq" id="WP_139627783.1">
    <property type="nucleotide sequence ID" value="NZ_CP045572.1"/>
</dbReference>
<dbReference type="AlphaFoldDB" id="A0A5C4WU56"/>
<gene>
    <name evidence="1" type="ORF">FH608_000855</name>
</gene>
<dbReference type="Proteomes" id="UP000312512">
    <property type="component" value="Unassembled WGS sequence"/>
</dbReference>
<accession>A0A5C4WU56</accession>
<name>A0A5C4WU56_9ACTN</name>
<proteinExistence type="predicted"/>